<dbReference type="EMBL" id="JBBYAK010000002">
    <property type="protein sequence ID" value="MEL3959398.1"/>
    <property type="molecule type" value="Genomic_DNA"/>
</dbReference>
<comment type="caution">
    <text evidence="1">The sequence shown here is derived from an EMBL/GenBank/DDBJ whole genome shotgun (WGS) entry which is preliminary data.</text>
</comment>
<organism evidence="1 2">
    <name type="scientific">Caldifermentibacillus hisashii</name>
    <dbReference type="NCBI Taxonomy" id="996558"/>
    <lineage>
        <taxon>Bacteria</taxon>
        <taxon>Bacillati</taxon>
        <taxon>Bacillota</taxon>
        <taxon>Bacilli</taxon>
        <taxon>Bacillales</taxon>
        <taxon>Bacillaceae</taxon>
        <taxon>Caldifermentibacillus</taxon>
    </lineage>
</organism>
<evidence type="ECO:0000313" key="2">
    <source>
        <dbReference type="Proteomes" id="UP001459714"/>
    </source>
</evidence>
<name>A0ABU9K2M7_9BACI</name>
<evidence type="ECO:0000313" key="1">
    <source>
        <dbReference type="EMBL" id="MEL3959398.1"/>
    </source>
</evidence>
<protein>
    <submittedName>
        <fullName evidence="1">Uncharacterized protein</fullName>
    </submittedName>
</protein>
<accession>A0ABU9K2M7</accession>
<dbReference type="RefSeq" id="WP_342021036.1">
    <property type="nucleotide sequence ID" value="NZ_JBBYAK010000002.1"/>
</dbReference>
<gene>
    <name evidence="1" type="ORF">NST17_19795</name>
</gene>
<keyword evidence="2" id="KW-1185">Reference proteome</keyword>
<proteinExistence type="predicted"/>
<reference evidence="1 2" key="1">
    <citation type="submission" date="2024-03" db="EMBL/GenBank/DDBJ databases">
        <title>Bacilli Hybrid Assemblies.</title>
        <authorList>
            <person name="Kovac J."/>
        </authorList>
    </citation>
    <scope>NUCLEOTIDE SEQUENCE [LARGE SCALE GENOMIC DNA]</scope>
    <source>
        <strain evidence="1 2">FSL M8-0022</strain>
    </source>
</reference>
<dbReference type="Proteomes" id="UP001459714">
    <property type="component" value="Unassembled WGS sequence"/>
</dbReference>
<sequence>MKDYSGYHQTNSNIKIEKNGLEILEHSLRGFEGYDVIINDTRQTKVLMYQKYDAENTCKKIIGKVEDIELGNLLFFNNLNWLVTTFPEDNKIYRKAEIKLCNATFPIKSSKTKILKGYNKYGKPLYDDIYDVNKFSPCIVESKNTNPNNDNQLSISENQLLITLQYQESDTLVLNYEFEMYGERYKIINIDYTKVISDIGILKLIAERV</sequence>